<sequence length="193" mass="21641">MKTSPDSLSWAALSHLSPVEIWRLLLGYLLSQHYGLTLNDTPFGSDGVIQEHIEAGIPLADALNDVVEKYDLVRTGQSSFRFTVRSSLITPTDVLRARKATGLLKRGYYRRVTDITQGLPIDGTLPAGTFTRRQAEATAALYINVGIEDDQHTHFRLVIRDADGQLIWRAWNFEPGAGHDLNTHLQRYGVKKR</sequence>
<dbReference type="Pfam" id="PF06755">
    <property type="entry name" value="CbtA_toxin"/>
    <property type="match status" value="1"/>
</dbReference>
<dbReference type="Gene3D" id="3.30.160.130">
    <property type="entry name" value="ykff protein like domains"/>
    <property type="match status" value="1"/>
</dbReference>
<name>A0A5A9DU49_9ENTR</name>
<dbReference type="Pfam" id="PF06006">
    <property type="entry name" value="DUF905"/>
    <property type="match status" value="1"/>
</dbReference>
<proteinExistence type="inferred from homology"/>
<evidence type="ECO:0000313" key="2">
    <source>
        <dbReference type="EMBL" id="KAA1141444.1"/>
    </source>
</evidence>
<evidence type="ECO:0000313" key="3">
    <source>
        <dbReference type="Proteomes" id="UP000323297"/>
    </source>
</evidence>
<dbReference type="AlphaFoldDB" id="A0A5A9DU49"/>
<organism evidence="2 3">
    <name type="scientific">Citrobacter portucalensis</name>
    <dbReference type="NCBI Taxonomy" id="1639133"/>
    <lineage>
        <taxon>Bacteria</taxon>
        <taxon>Pseudomonadati</taxon>
        <taxon>Pseudomonadota</taxon>
        <taxon>Gammaproteobacteria</taxon>
        <taxon>Enterobacterales</taxon>
        <taxon>Enterobacteriaceae</taxon>
        <taxon>Citrobacter</taxon>
        <taxon>Citrobacter freundii complex</taxon>
    </lineage>
</organism>
<dbReference type="InterPro" id="IPR038612">
    <property type="entry name" value="YkfF-like_sf"/>
</dbReference>
<dbReference type="Proteomes" id="UP000323297">
    <property type="component" value="Unassembled WGS sequence"/>
</dbReference>
<gene>
    <name evidence="2" type="ORF">D3H66_20905</name>
</gene>
<reference evidence="2 3" key="1">
    <citation type="submission" date="2019-08" db="EMBL/GenBank/DDBJ databases">
        <title>Draft genome sequence of Citrobacter portucalensis strain isolated from green turtle.</title>
        <authorList>
            <person name="Fernandes M.R."/>
            <person name="Sellera F.P."/>
            <person name="Goldeberg D.W."/>
            <person name="Costa D.C."/>
            <person name="Lincopan N."/>
        </authorList>
    </citation>
    <scope>NUCLEOTIDE SEQUENCE [LARGE SCALE GENOMIC DNA]</scope>
    <source>
        <strain evidence="2 3">TV06</strain>
    </source>
</reference>
<dbReference type="EMBL" id="VTZD01000028">
    <property type="protein sequence ID" value="KAA1141444.1"/>
    <property type="molecule type" value="Genomic_DNA"/>
</dbReference>
<comment type="similarity">
    <text evidence="1">Belongs to the UPF0401 family.</text>
</comment>
<dbReference type="InterPro" id="IPR009253">
    <property type="entry name" value="DUF905"/>
</dbReference>
<evidence type="ECO:0000256" key="1">
    <source>
        <dbReference type="ARBA" id="ARBA00007059"/>
    </source>
</evidence>
<comment type="caution">
    <text evidence="2">The sequence shown here is derived from an EMBL/GenBank/DDBJ whole genome shotgun (WGS) entry which is preliminary data.</text>
</comment>
<protein>
    <submittedName>
        <fullName evidence="2">DUF905 domain-containing protein</fullName>
    </submittedName>
</protein>
<dbReference type="SUPFAM" id="SSF54786">
    <property type="entry name" value="YcfA/nrd intein domain"/>
    <property type="match status" value="1"/>
</dbReference>
<dbReference type="InterPro" id="IPR009610">
    <property type="entry name" value="CbtA_toxin"/>
</dbReference>
<accession>A0A5A9DU49</accession>